<proteinExistence type="predicted"/>
<dbReference type="Proteomes" id="UP000024635">
    <property type="component" value="Unassembled WGS sequence"/>
</dbReference>
<keyword evidence="2" id="KW-1185">Reference proteome</keyword>
<dbReference type="EMBL" id="JARK01001401">
    <property type="protein sequence ID" value="EYC08516.1"/>
    <property type="molecule type" value="Genomic_DNA"/>
</dbReference>
<evidence type="ECO:0000313" key="1">
    <source>
        <dbReference type="EMBL" id="EYC08516.1"/>
    </source>
</evidence>
<dbReference type="AlphaFoldDB" id="A0A016U0L6"/>
<organism evidence="1 2">
    <name type="scientific">Ancylostoma ceylanicum</name>
    <dbReference type="NCBI Taxonomy" id="53326"/>
    <lineage>
        <taxon>Eukaryota</taxon>
        <taxon>Metazoa</taxon>
        <taxon>Ecdysozoa</taxon>
        <taxon>Nematoda</taxon>
        <taxon>Chromadorea</taxon>
        <taxon>Rhabditida</taxon>
        <taxon>Rhabditina</taxon>
        <taxon>Rhabditomorpha</taxon>
        <taxon>Strongyloidea</taxon>
        <taxon>Ancylostomatidae</taxon>
        <taxon>Ancylostomatinae</taxon>
        <taxon>Ancylostoma</taxon>
    </lineage>
</organism>
<gene>
    <name evidence="1" type="primary">Acey_s0065.g3592</name>
    <name evidence="1" type="ORF">Y032_0065g3592</name>
</gene>
<comment type="caution">
    <text evidence="1">The sequence shown here is derived from an EMBL/GenBank/DDBJ whole genome shotgun (WGS) entry which is preliminary data.</text>
</comment>
<reference evidence="2" key="1">
    <citation type="journal article" date="2015" name="Nat. Genet.">
        <title>The genome and transcriptome of the zoonotic hookworm Ancylostoma ceylanicum identify infection-specific gene families.</title>
        <authorList>
            <person name="Schwarz E.M."/>
            <person name="Hu Y."/>
            <person name="Antoshechkin I."/>
            <person name="Miller M.M."/>
            <person name="Sternberg P.W."/>
            <person name="Aroian R.V."/>
        </authorList>
    </citation>
    <scope>NUCLEOTIDE SEQUENCE</scope>
    <source>
        <strain evidence="2">HY135</strain>
    </source>
</reference>
<name>A0A016U0L6_9BILA</name>
<accession>A0A016U0L6</accession>
<protein>
    <submittedName>
        <fullName evidence="1">Uncharacterized protein</fullName>
    </submittedName>
</protein>
<evidence type="ECO:0000313" key="2">
    <source>
        <dbReference type="Proteomes" id="UP000024635"/>
    </source>
</evidence>
<sequence length="151" mass="16485">MPQNGLKTTFSLRSLYSLLDQIYVQRRVSPLISSIGQAKKCSRDVAALAGSQHSLERIPPLFHGAGILTPSKAASRVLGRACACLGVCEHSTDIDLAIARWCQKRGFRHFCDFCCTLLGSAWRGGQESADTVDMENEVGACLQVKDLRTKT</sequence>